<gene>
    <name evidence="3" type="ORF">OSJNBa0031P18.37</name>
    <name evidence="2" type="ORF">P0618D11.2</name>
</gene>
<feature type="region of interest" description="Disordered" evidence="1">
    <location>
        <begin position="25"/>
        <end position="63"/>
    </location>
</feature>
<evidence type="ECO:0000256" key="1">
    <source>
        <dbReference type="SAM" id="MobiDB-lite"/>
    </source>
</evidence>
<reference evidence="3" key="2">
    <citation type="submission" date="2002-02" db="EMBL/GenBank/DDBJ databases">
        <title>Oryza sativa nipponbare(GA3) genomic DNA, chromosome 6, BAC clone:OSJNBa0031P18.</title>
        <authorList>
            <person name="Sasaki T."/>
            <person name="Matsumoto T."/>
            <person name="Yamamoto K."/>
        </authorList>
    </citation>
    <scope>NUCLEOTIDE SEQUENCE</scope>
</reference>
<accession>Q69TP4</accession>
<reference evidence="2" key="1">
    <citation type="submission" date="2001-04" db="EMBL/GenBank/DDBJ databases">
        <title>Oryza sativa nipponbare(GA3) genomic DNA, chromosome 6, PAC clone:P0618D11.</title>
        <authorList>
            <person name="Sasaki T."/>
            <person name="Matsumoto T."/>
            <person name="Yamamoto K."/>
        </authorList>
    </citation>
    <scope>NUCLEOTIDE SEQUENCE</scope>
</reference>
<dbReference type="EMBL" id="AP004735">
    <property type="protein sequence ID" value="BAD35783.1"/>
    <property type="molecule type" value="Genomic_DNA"/>
</dbReference>
<reference evidence="4" key="4">
    <citation type="journal article" date="2008" name="Nucleic Acids Res.">
        <title>The rice annotation project database (RAP-DB): 2008 update.</title>
        <authorList>
            <consortium name="The rice annotation project (RAP)"/>
        </authorList>
    </citation>
    <scope>GENOME REANNOTATION</scope>
    <source>
        <strain evidence="4">cv. Nipponbare</strain>
    </source>
</reference>
<name>Q69TP4_ORYSJ</name>
<reference evidence="4" key="3">
    <citation type="journal article" date="2005" name="Nature">
        <title>The map-based sequence of the rice genome.</title>
        <authorList>
            <consortium name="International rice genome sequencing project (IRGSP)"/>
            <person name="Matsumoto T."/>
            <person name="Wu J."/>
            <person name="Kanamori H."/>
            <person name="Katayose Y."/>
            <person name="Fujisawa M."/>
            <person name="Namiki N."/>
            <person name="Mizuno H."/>
            <person name="Yamamoto K."/>
            <person name="Antonio B.A."/>
            <person name="Baba T."/>
            <person name="Sakata K."/>
            <person name="Nagamura Y."/>
            <person name="Aoki H."/>
            <person name="Arikawa K."/>
            <person name="Arita K."/>
            <person name="Bito T."/>
            <person name="Chiden Y."/>
            <person name="Fujitsuka N."/>
            <person name="Fukunaka R."/>
            <person name="Hamada M."/>
            <person name="Harada C."/>
            <person name="Hayashi A."/>
            <person name="Hijishita S."/>
            <person name="Honda M."/>
            <person name="Hosokawa S."/>
            <person name="Ichikawa Y."/>
            <person name="Idonuma A."/>
            <person name="Iijima M."/>
            <person name="Ikeda M."/>
            <person name="Ikeno M."/>
            <person name="Ito K."/>
            <person name="Ito S."/>
            <person name="Ito T."/>
            <person name="Ito Y."/>
            <person name="Ito Y."/>
            <person name="Iwabuchi A."/>
            <person name="Kamiya K."/>
            <person name="Karasawa W."/>
            <person name="Kurita K."/>
            <person name="Katagiri S."/>
            <person name="Kikuta A."/>
            <person name="Kobayashi H."/>
            <person name="Kobayashi N."/>
            <person name="Machita K."/>
            <person name="Maehara T."/>
            <person name="Masukawa M."/>
            <person name="Mizubayashi T."/>
            <person name="Mukai Y."/>
            <person name="Nagasaki H."/>
            <person name="Nagata Y."/>
            <person name="Naito S."/>
            <person name="Nakashima M."/>
            <person name="Nakama Y."/>
            <person name="Nakamichi Y."/>
            <person name="Nakamura M."/>
            <person name="Meguro A."/>
            <person name="Negishi M."/>
            <person name="Ohta I."/>
            <person name="Ohta T."/>
            <person name="Okamoto M."/>
            <person name="Ono N."/>
            <person name="Saji S."/>
            <person name="Sakaguchi M."/>
            <person name="Sakai K."/>
            <person name="Shibata M."/>
            <person name="Shimokawa T."/>
            <person name="Song J."/>
            <person name="Takazaki Y."/>
            <person name="Terasawa K."/>
            <person name="Tsugane M."/>
            <person name="Tsuji K."/>
            <person name="Ueda S."/>
            <person name="Waki K."/>
            <person name="Yamagata H."/>
            <person name="Yamamoto M."/>
            <person name="Yamamoto S."/>
            <person name="Yamane H."/>
            <person name="Yoshiki S."/>
            <person name="Yoshihara R."/>
            <person name="Yukawa K."/>
            <person name="Zhong H."/>
            <person name="Yano M."/>
            <person name="Yuan Q."/>
            <person name="Ouyang S."/>
            <person name="Liu J."/>
            <person name="Jones K.M."/>
            <person name="Gansberger K."/>
            <person name="Moffat K."/>
            <person name="Hill J."/>
            <person name="Bera J."/>
            <person name="Fadrosh D."/>
            <person name="Jin S."/>
            <person name="Johri S."/>
            <person name="Kim M."/>
            <person name="Overton L."/>
            <person name="Reardon M."/>
            <person name="Tsitrin T."/>
            <person name="Vuong H."/>
            <person name="Weaver B."/>
            <person name="Ciecko A."/>
            <person name="Tallon L."/>
            <person name="Jackson J."/>
            <person name="Pai G."/>
            <person name="Aken S.V."/>
            <person name="Utterback T."/>
            <person name="Reidmuller S."/>
            <person name="Feldblyum T."/>
            <person name="Hsiao J."/>
            <person name="Zismann V."/>
            <person name="Iobst S."/>
            <person name="de Vazeille A.R."/>
            <person name="Buell C.R."/>
            <person name="Ying K."/>
            <person name="Li Y."/>
            <person name="Lu T."/>
            <person name="Huang Y."/>
            <person name="Zhao Q."/>
            <person name="Feng Q."/>
            <person name="Zhang L."/>
            <person name="Zhu J."/>
            <person name="Weng Q."/>
            <person name="Mu J."/>
            <person name="Lu Y."/>
            <person name="Fan D."/>
            <person name="Liu Y."/>
            <person name="Guan J."/>
            <person name="Zhang Y."/>
            <person name="Yu S."/>
            <person name="Liu X."/>
            <person name="Zhang Y."/>
            <person name="Hong G."/>
            <person name="Han B."/>
            <person name="Choisne N."/>
            <person name="Demange N."/>
            <person name="Orjeda G."/>
            <person name="Samain S."/>
            <person name="Cattolico L."/>
            <person name="Pelletier E."/>
            <person name="Couloux A."/>
            <person name="Segurens B."/>
            <person name="Wincker P."/>
            <person name="D'Hont A."/>
            <person name="Scarpelli C."/>
            <person name="Weissenbach J."/>
            <person name="Salanoubat M."/>
            <person name="Quetier F."/>
            <person name="Yu Y."/>
            <person name="Kim H.R."/>
            <person name="Rambo T."/>
            <person name="Currie J."/>
            <person name="Collura K."/>
            <person name="Luo M."/>
            <person name="Yang T."/>
            <person name="Ammiraju J.S.S."/>
            <person name="Engler F."/>
            <person name="Soderlund C."/>
            <person name="Wing R.A."/>
            <person name="Palmer L.E."/>
            <person name="de la Bastide M."/>
            <person name="Spiegel L."/>
            <person name="Nascimento L."/>
            <person name="Zutavern T."/>
            <person name="O'Shaughnessy A."/>
            <person name="Dike S."/>
            <person name="Dedhia N."/>
            <person name="Preston R."/>
            <person name="Balija V."/>
            <person name="McCombie W.R."/>
            <person name="Chow T."/>
            <person name="Chen H."/>
            <person name="Chung M."/>
            <person name="Chen C."/>
            <person name="Shaw J."/>
            <person name="Wu H."/>
            <person name="Hsiao K."/>
            <person name="Chao Y."/>
            <person name="Chu M."/>
            <person name="Cheng C."/>
            <person name="Hour A."/>
            <person name="Lee P."/>
            <person name="Lin S."/>
            <person name="Lin Y."/>
            <person name="Liou J."/>
            <person name="Liu S."/>
            <person name="Hsing Y."/>
            <person name="Raghuvanshi S."/>
            <person name="Mohanty A."/>
            <person name="Bharti A.K."/>
            <person name="Gaur A."/>
            <person name="Gupta V."/>
            <person name="Kumar D."/>
            <person name="Ravi V."/>
            <person name="Vij S."/>
            <person name="Kapur A."/>
            <person name="Khurana P."/>
            <person name="Khurana P."/>
            <person name="Khurana J.P."/>
            <person name="Tyagi A.K."/>
            <person name="Gaikwad K."/>
            <person name="Singh A."/>
            <person name="Dalal V."/>
            <person name="Srivastava S."/>
            <person name="Dixit A."/>
            <person name="Pal A.K."/>
            <person name="Ghazi I.A."/>
            <person name="Yadav M."/>
            <person name="Pandit A."/>
            <person name="Bhargava A."/>
            <person name="Sureshbabu K."/>
            <person name="Batra K."/>
            <person name="Sharma T.R."/>
            <person name="Mohapatra T."/>
            <person name="Singh N.K."/>
            <person name="Messing J."/>
            <person name="Nelson A.B."/>
            <person name="Fuks G."/>
            <person name="Kavchok S."/>
            <person name="Keizer G."/>
            <person name="Linton E."/>
            <person name="Llaca V."/>
            <person name="Song R."/>
            <person name="Tanyolac B."/>
            <person name="Young S."/>
            <person name="Ho-Il K."/>
            <person name="Hahn J.H."/>
            <person name="Sangsakoo G."/>
            <person name="Vanavichit A."/>
            <person name="de Mattos Luiz.A.T."/>
            <person name="Zimmer P.D."/>
            <person name="Malone G."/>
            <person name="Dellagostin O."/>
            <person name="de Oliveira A.C."/>
            <person name="Bevan M."/>
            <person name="Bancroft I."/>
            <person name="Minx P."/>
            <person name="Cordum H."/>
            <person name="Wilson R."/>
            <person name="Cheng Z."/>
            <person name="Jin W."/>
            <person name="Jiang J."/>
            <person name="Leong S.A."/>
            <person name="Iwama H."/>
            <person name="Gojobori T."/>
            <person name="Itoh T."/>
            <person name="Niimura Y."/>
            <person name="Fujii Y."/>
            <person name="Habara T."/>
            <person name="Sakai H."/>
            <person name="Sato Y."/>
            <person name="Wilson G."/>
            <person name="Kumar K."/>
            <person name="McCouch S."/>
            <person name="Juretic N."/>
            <person name="Hoen D."/>
            <person name="Wright S."/>
            <person name="Bruskiewich R."/>
            <person name="Bureau T."/>
            <person name="Miyao A."/>
            <person name="Hirochika H."/>
            <person name="Nishikawa T."/>
            <person name="Kadowaki K."/>
            <person name="Sugiura M."/>
            <person name="Burr B."/>
            <person name="Sasaki T."/>
        </authorList>
    </citation>
    <scope>NUCLEOTIDE SEQUENCE [LARGE SCALE GENOMIC DNA]</scope>
    <source>
        <strain evidence="4">cv. Nipponbare</strain>
    </source>
</reference>
<proteinExistence type="predicted"/>
<sequence length="63" mass="6345">MENRDLAFLLVARRSLPILQLAEEGSCGRGEEGGDEVEGGGLSVGVAASGGNGGVEVGDGSWR</sequence>
<dbReference type="EMBL" id="AP003512">
    <property type="protein sequence ID" value="BAD35236.1"/>
    <property type="molecule type" value="Genomic_DNA"/>
</dbReference>
<evidence type="ECO:0000313" key="2">
    <source>
        <dbReference type="EMBL" id="BAD35236.1"/>
    </source>
</evidence>
<evidence type="ECO:0000313" key="3">
    <source>
        <dbReference type="EMBL" id="BAD35783.1"/>
    </source>
</evidence>
<feature type="compositionally biased region" description="Gly residues" evidence="1">
    <location>
        <begin position="39"/>
        <end position="57"/>
    </location>
</feature>
<dbReference type="Proteomes" id="UP000000763">
    <property type="component" value="Chromosome 6"/>
</dbReference>
<dbReference type="AlphaFoldDB" id="Q69TP4"/>
<evidence type="ECO:0000313" key="4">
    <source>
        <dbReference type="Proteomes" id="UP000000763"/>
    </source>
</evidence>
<organism evidence="3 4">
    <name type="scientific">Oryza sativa subsp. japonica</name>
    <name type="common">Rice</name>
    <dbReference type="NCBI Taxonomy" id="39947"/>
    <lineage>
        <taxon>Eukaryota</taxon>
        <taxon>Viridiplantae</taxon>
        <taxon>Streptophyta</taxon>
        <taxon>Embryophyta</taxon>
        <taxon>Tracheophyta</taxon>
        <taxon>Spermatophyta</taxon>
        <taxon>Magnoliopsida</taxon>
        <taxon>Liliopsida</taxon>
        <taxon>Poales</taxon>
        <taxon>Poaceae</taxon>
        <taxon>BOP clade</taxon>
        <taxon>Oryzoideae</taxon>
        <taxon>Oryzeae</taxon>
        <taxon>Oryzinae</taxon>
        <taxon>Oryza</taxon>
        <taxon>Oryza sativa</taxon>
    </lineage>
</organism>
<protein>
    <submittedName>
        <fullName evidence="3">Uncharacterized protein</fullName>
    </submittedName>
</protein>